<dbReference type="RefSeq" id="WP_103886210.1">
    <property type="nucleotide sequence ID" value="NZ_FNVU01000005.1"/>
</dbReference>
<evidence type="ECO:0000313" key="2">
    <source>
        <dbReference type="EMBL" id="SEG48668.1"/>
    </source>
</evidence>
<keyword evidence="1" id="KW-0732">Signal</keyword>
<protein>
    <recommendedName>
        <fullName evidence="4">Secreted protein</fullName>
    </recommendedName>
</protein>
<sequence length="101" mass="10173">MIAARVKKFTASVALAGGMAAAALALTAGPASAATASAAPTVAADANYYIFTYDNPASCARDRDINQAQNAVDGGYFYCGGANATELWYHGDHPVPAEGGS</sequence>
<proteinExistence type="predicted"/>
<keyword evidence="3" id="KW-1185">Reference proteome</keyword>
<feature type="signal peptide" evidence="1">
    <location>
        <begin position="1"/>
        <end position="33"/>
    </location>
</feature>
<evidence type="ECO:0000256" key="1">
    <source>
        <dbReference type="SAM" id="SignalP"/>
    </source>
</evidence>
<reference evidence="2 3" key="1">
    <citation type="submission" date="2016-10" db="EMBL/GenBank/DDBJ databases">
        <authorList>
            <person name="de Groot N.N."/>
        </authorList>
    </citation>
    <scope>NUCLEOTIDE SEQUENCE [LARGE SCALE GENOMIC DNA]</scope>
    <source>
        <strain evidence="2 3">CGMCC 4.2023</strain>
    </source>
</reference>
<name>A0A1H6AIY8_9ACTN</name>
<gene>
    <name evidence="2" type="ORF">SAMN05216223_105444</name>
</gene>
<organism evidence="2 3">
    <name type="scientific">Actinacidiphila yanglinensis</name>
    <dbReference type="NCBI Taxonomy" id="310779"/>
    <lineage>
        <taxon>Bacteria</taxon>
        <taxon>Bacillati</taxon>
        <taxon>Actinomycetota</taxon>
        <taxon>Actinomycetes</taxon>
        <taxon>Kitasatosporales</taxon>
        <taxon>Streptomycetaceae</taxon>
        <taxon>Actinacidiphila</taxon>
    </lineage>
</organism>
<feature type="chain" id="PRO_5009292750" description="Secreted protein" evidence="1">
    <location>
        <begin position="34"/>
        <end position="101"/>
    </location>
</feature>
<accession>A0A1H6AIY8</accession>
<dbReference type="EMBL" id="FNVU01000005">
    <property type="protein sequence ID" value="SEG48668.1"/>
    <property type="molecule type" value="Genomic_DNA"/>
</dbReference>
<dbReference type="Proteomes" id="UP000236754">
    <property type="component" value="Unassembled WGS sequence"/>
</dbReference>
<evidence type="ECO:0000313" key="3">
    <source>
        <dbReference type="Proteomes" id="UP000236754"/>
    </source>
</evidence>
<evidence type="ECO:0008006" key="4">
    <source>
        <dbReference type="Google" id="ProtNLM"/>
    </source>
</evidence>
<dbReference type="OrthoDB" id="5237936at2"/>
<dbReference type="AlphaFoldDB" id="A0A1H6AIY8"/>